<dbReference type="InterPro" id="IPR002048">
    <property type="entry name" value="EF_hand_dom"/>
</dbReference>
<dbReference type="PROSITE" id="PS50222">
    <property type="entry name" value="EF_HAND_2"/>
    <property type="match status" value="4"/>
</dbReference>
<gene>
    <name evidence="5" type="ORF">DGYR_LOCUS12434</name>
</gene>
<evidence type="ECO:0000313" key="5">
    <source>
        <dbReference type="EMBL" id="CAD5124969.1"/>
    </source>
</evidence>
<keyword evidence="1" id="KW-0479">Metal-binding</keyword>
<dbReference type="AlphaFoldDB" id="A0A7I8WA05"/>
<evidence type="ECO:0000259" key="4">
    <source>
        <dbReference type="PROSITE" id="PS50222"/>
    </source>
</evidence>
<evidence type="ECO:0000313" key="6">
    <source>
        <dbReference type="Proteomes" id="UP000549394"/>
    </source>
</evidence>
<dbReference type="InterPro" id="IPR018247">
    <property type="entry name" value="EF_Hand_1_Ca_BS"/>
</dbReference>
<dbReference type="SMART" id="SM00054">
    <property type="entry name" value="EFh"/>
    <property type="match status" value="4"/>
</dbReference>
<dbReference type="PANTHER" id="PTHR34524:SF6">
    <property type="entry name" value="CALCYPHOSINE LIKE"/>
    <property type="match status" value="1"/>
</dbReference>
<dbReference type="Proteomes" id="UP000549394">
    <property type="component" value="Unassembled WGS sequence"/>
</dbReference>
<keyword evidence="3" id="KW-0106">Calcium</keyword>
<dbReference type="PANTHER" id="PTHR34524">
    <property type="entry name" value="CALCYPHOSIN"/>
    <property type="match status" value="1"/>
</dbReference>
<evidence type="ECO:0000256" key="2">
    <source>
        <dbReference type="ARBA" id="ARBA00022737"/>
    </source>
</evidence>
<dbReference type="SUPFAM" id="SSF47473">
    <property type="entry name" value="EF-hand"/>
    <property type="match status" value="1"/>
</dbReference>
<dbReference type="GO" id="GO:0005509">
    <property type="term" value="F:calcium ion binding"/>
    <property type="evidence" value="ECO:0007669"/>
    <property type="project" value="InterPro"/>
</dbReference>
<feature type="domain" description="EF-hand" evidence="4">
    <location>
        <begin position="19"/>
        <end position="54"/>
    </location>
</feature>
<dbReference type="Pfam" id="PF13499">
    <property type="entry name" value="EF-hand_7"/>
    <property type="match status" value="1"/>
</dbReference>
<evidence type="ECO:0000256" key="1">
    <source>
        <dbReference type="ARBA" id="ARBA00022723"/>
    </source>
</evidence>
<keyword evidence="6" id="KW-1185">Reference proteome</keyword>
<dbReference type="FunFam" id="1.10.238.10:FF:000003">
    <property type="entry name" value="Calmodulin A"/>
    <property type="match status" value="1"/>
</dbReference>
<feature type="domain" description="EF-hand" evidence="4">
    <location>
        <begin position="133"/>
        <end position="168"/>
    </location>
</feature>
<evidence type="ECO:0000256" key="3">
    <source>
        <dbReference type="ARBA" id="ARBA00022837"/>
    </source>
</evidence>
<name>A0A7I8WA05_9ANNE</name>
<dbReference type="CDD" id="cd00051">
    <property type="entry name" value="EFh"/>
    <property type="match status" value="1"/>
</dbReference>
<dbReference type="InterPro" id="IPR011992">
    <property type="entry name" value="EF-hand-dom_pair"/>
</dbReference>
<feature type="domain" description="EF-hand" evidence="4">
    <location>
        <begin position="55"/>
        <end position="90"/>
    </location>
</feature>
<comment type="caution">
    <text evidence="5">The sequence shown here is derived from an EMBL/GenBank/DDBJ whole genome shotgun (WGS) entry which is preliminary data.</text>
</comment>
<protein>
    <submittedName>
        <fullName evidence="5">DgyrCDS13211</fullName>
    </submittedName>
</protein>
<keyword evidence="2" id="KW-0677">Repeat</keyword>
<reference evidence="5 6" key="1">
    <citation type="submission" date="2020-08" db="EMBL/GenBank/DDBJ databases">
        <authorList>
            <person name="Hejnol A."/>
        </authorList>
    </citation>
    <scope>NUCLEOTIDE SEQUENCE [LARGE SCALE GENOMIC DNA]</scope>
</reference>
<dbReference type="EMBL" id="CAJFCJ010000024">
    <property type="protein sequence ID" value="CAD5124969.1"/>
    <property type="molecule type" value="Genomic_DNA"/>
</dbReference>
<sequence length="169" mass="19169">MSDVEDMEGKSQGFLLSYEARRVIEDILKSKDIDGSGDVDLDELEECLSAVGFQASFEDLKFLTKHLDKNGDGKLQIKEIIDQLDVINLHAEYGVELMAAFKKFDQNGDGYIRYPQMLKILTGKGPHQMEVADARKLLNDLAKSYDTDRDGKFSYSEFVKIFMSDKLPK</sequence>
<accession>A0A7I8WA05</accession>
<organism evidence="5 6">
    <name type="scientific">Dimorphilus gyrociliatus</name>
    <dbReference type="NCBI Taxonomy" id="2664684"/>
    <lineage>
        <taxon>Eukaryota</taxon>
        <taxon>Metazoa</taxon>
        <taxon>Spiralia</taxon>
        <taxon>Lophotrochozoa</taxon>
        <taxon>Annelida</taxon>
        <taxon>Polychaeta</taxon>
        <taxon>Polychaeta incertae sedis</taxon>
        <taxon>Dinophilidae</taxon>
        <taxon>Dimorphilus</taxon>
    </lineage>
</organism>
<dbReference type="InterPro" id="IPR051581">
    <property type="entry name" value="Ca-bind"/>
</dbReference>
<dbReference type="Gene3D" id="1.10.238.10">
    <property type="entry name" value="EF-hand"/>
    <property type="match status" value="2"/>
</dbReference>
<dbReference type="PROSITE" id="PS00018">
    <property type="entry name" value="EF_HAND_1"/>
    <property type="match status" value="2"/>
</dbReference>
<proteinExistence type="predicted"/>
<feature type="domain" description="EF-hand" evidence="4">
    <location>
        <begin position="92"/>
        <end position="127"/>
    </location>
</feature>
<dbReference type="OrthoDB" id="293868at2759"/>